<protein>
    <submittedName>
        <fullName evidence="1">Uncharacterized protein</fullName>
    </submittedName>
</protein>
<comment type="caution">
    <text evidence="1">The sequence shown here is derived from an EMBL/GenBank/DDBJ whole genome shotgun (WGS) entry which is preliminary data.</text>
</comment>
<keyword evidence="2" id="KW-1185">Reference proteome</keyword>
<gene>
    <name evidence="1" type="ORF">PIIN_10127</name>
</gene>
<proteinExistence type="predicted"/>
<dbReference type="EMBL" id="CAFZ01000617">
    <property type="protein sequence ID" value="CCA76127.1"/>
    <property type="molecule type" value="Genomic_DNA"/>
</dbReference>
<dbReference type="AlphaFoldDB" id="G4TXT4"/>
<dbReference type="InParanoid" id="G4TXT4"/>
<evidence type="ECO:0000313" key="1">
    <source>
        <dbReference type="EMBL" id="CCA76127.1"/>
    </source>
</evidence>
<name>G4TXT4_SERID</name>
<evidence type="ECO:0000313" key="2">
    <source>
        <dbReference type="Proteomes" id="UP000007148"/>
    </source>
</evidence>
<dbReference type="Proteomes" id="UP000007148">
    <property type="component" value="Unassembled WGS sequence"/>
</dbReference>
<dbReference type="HOGENOM" id="CLU_3377326_0_0_1"/>
<reference evidence="1 2" key="1">
    <citation type="journal article" date="2011" name="PLoS Pathog.">
        <title>Endophytic Life Strategies Decoded by Genome and Transcriptome Analyses of the Mutualistic Root Symbiont Piriformospora indica.</title>
        <authorList>
            <person name="Zuccaro A."/>
            <person name="Lahrmann U."/>
            <person name="Guldener U."/>
            <person name="Langen G."/>
            <person name="Pfiffi S."/>
            <person name="Biedenkopf D."/>
            <person name="Wong P."/>
            <person name="Samans B."/>
            <person name="Grimm C."/>
            <person name="Basiewicz M."/>
            <person name="Murat C."/>
            <person name="Martin F."/>
            <person name="Kogel K.H."/>
        </authorList>
    </citation>
    <scope>NUCLEOTIDE SEQUENCE [LARGE SCALE GENOMIC DNA]</scope>
    <source>
        <strain evidence="1 2">DSM 11827</strain>
    </source>
</reference>
<sequence>MNQQTKAKHDALTAWEVGAAHRPVSQSFHKKISY</sequence>
<accession>G4TXT4</accession>
<organism evidence="1 2">
    <name type="scientific">Serendipita indica (strain DSM 11827)</name>
    <name type="common">Root endophyte fungus</name>
    <name type="synonym">Piriformospora indica</name>
    <dbReference type="NCBI Taxonomy" id="1109443"/>
    <lineage>
        <taxon>Eukaryota</taxon>
        <taxon>Fungi</taxon>
        <taxon>Dikarya</taxon>
        <taxon>Basidiomycota</taxon>
        <taxon>Agaricomycotina</taxon>
        <taxon>Agaricomycetes</taxon>
        <taxon>Sebacinales</taxon>
        <taxon>Serendipitaceae</taxon>
        <taxon>Serendipita</taxon>
    </lineage>
</organism>